<reference evidence="1" key="1">
    <citation type="submission" date="2019-08" db="EMBL/GenBank/DDBJ databases">
        <authorList>
            <person name="Kucharzyk K."/>
            <person name="Murdoch R.W."/>
            <person name="Higgins S."/>
            <person name="Loffler F."/>
        </authorList>
    </citation>
    <scope>NUCLEOTIDE SEQUENCE</scope>
</reference>
<dbReference type="EMBL" id="VSSQ01040194">
    <property type="protein sequence ID" value="MPM93387.1"/>
    <property type="molecule type" value="Genomic_DNA"/>
</dbReference>
<evidence type="ECO:0000313" key="1">
    <source>
        <dbReference type="EMBL" id="MPM93387.1"/>
    </source>
</evidence>
<proteinExistence type="predicted"/>
<dbReference type="AlphaFoldDB" id="A0A645DVI8"/>
<protein>
    <submittedName>
        <fullName evidence="1">Uncharacterized protein</fullName>
    </submittedName>
</protein>
<sequence>MPESTPSSYRSSSAANAAQDCESPCEADSSSVCDVGSGGVVEGSGVLPSASEPRTEAVDASISADSRKVAIRLLRKNVISSTGWYAGIGHWWVSCNGFGGRRRRNFRRDRRAVRVVAVRQRRRLVLERQNVLHPFNRPVVRPGCRSRLEVDILDGRRQNQLGADSAGYRVRYIPVANFAGRAVANVVPKPARVRHGEPDAGVARLCAELIVRFLHKRIELIFCAVENRVEIRPAVNQG</sequence>
<gene>
    <name evidence="1" type="ORF">SDC9_140524</name>
</gene>
<comment type="caution">
    <text evidence="1">The sequence shown here is derived from an EMBL/GenBank/DDBJ whole genome shotgun (WGS) entry which is preliminary data.</text>
</comment>
<accession>A0A645DVI8</accession>
<name>A0A645DVI8_9ZZZZ</name>
<organism evidence="1">
    <name type="scientific">bioreactor metagenome</name>
    <dbReference type="NCBI Taxonomy" id="1076179"/>
    <lineage>
        <taxon>unclassified sequences</taxon>
        <taxon>metagenomes</taxon>
        <taxon>ecological metagenomes</taxon>
    </lineage>
</organism>